<accession>A0A151NDI7</accession>
<feature type="domain" description="Cytohesin Ubiquitin Protein Inducing" evidence="5">
    <location>
        <begin position="10"/>
        <end position="116"/>
    </location>
</feature>
<feature type="compositionally biased region" description="Pro residues" evidence="4">
    <location>
        <begin position="373"/>
        <end position="389"/>
    </location>
</feature>
<dbReference type="AlphaFoldDB" id="A0A151NDI7"/>
<feature type="region of interest" description="Disordered" evidence="4">
    <location>
        <begin position="1"/>
        <end position="22"/>
    </location>
</feature>
<dbReference type="KEGG" id="amj:109283990"/>
<dbReference type="Proteomes" id="UP000050525">
    <property type="component" value="Unassembled WGS sequence"/>
</dbReference>
<dbReference type="CTD" id="90060"/>
<dbReference type="GO" id="GO:0005737">
    <property type="term" value="C:cytoplasm"/>
    <property type="evidence" value="ECO:0007669"/>
    <property type="project" value="UniProtKB-SubCell"/>
</dbReference>
<feature type="compositionally biased region" description="Pro residues" evidence="4">
    <location>
        <begin position="338"/>
        <end position="351"/>
    </location>
</feature>
<dbReference type="InterPro" id="IPR021774">
    <property type="entry name" value="CUPID"/>
</dbReference>
<keyword evidence="7" id="KW-1185">Reference proteome</keyword>
<proteinExistence type="predicted"/>
<dbReference type="PhylomeDB" id="A0A151NDI7"/>
<keyword evidence="2" id="KW-0963">Cytoplasm</keyword>
<evidence type="ECO:0000313" key="6">
    <source>
        <dbReference type="EMBL" id="KYO34877.1"/>
    </source>
</evidence>
<dbReference type="RefSeq" id="XP_019346485.1">
    <property type="nucleotide sequence ID" value="XM_019490940.2"/>
</dbReference>
<sequence length="437" mass="47628">MEVKGQLITSAEPPGRDPGTRLRELLERQRGLEETLALRVRELRRLCWLEAELTGHLPPEYPLEPGERPQPVRRRVIPNPWGPQTEAGQRALGRQVQLQRQVLEAARRLVLAPGLSVEQRCRRQRVQAEAAQRLRQLEAQLGAYDEAFYPNSSPLVELVNQENGTPPGIPADPSPPRSRDHLRATSNSPDRCPVAWRGLGPDPLGTRRNSLASPPSPTRPLPRSASSFEGRSVPATPILSRGSYNHNQHLRPDPPRLWQGPVDSPTPGARRSNSSEALIERGGGLGDPSPPAQRPPPYAHLLLDYYLERQGRGGGGSSGSPPHQTRRAGRAKSCGPPQSHPPWGGGPPAPPRGGQKALALEGLREWYLRHAGPPLPPNRRGGPPTPRWPDPSLLPHSLSYAGPPPQGRPFADFLCPDSPPGPTPPRDPDTQPPGTLV</sequence>
<dbReference type="GeneID" id="109283990"/>
<comment type="subcellular location">
    <subcellularLocation>
        <location evidence="1">Cytoplasm</location>
    </subcellularLocation>
</comment>
<dbReference type="EMBL" id="AKHW03003281">
    <property type="protein sequence ID" value="KYO34877.1"/>
    <property type="molecule type" value="Genomic_DNA"/>
</dbReference>
<dbReference type="OrthoDB" id="9428637at2759"/>
<comment type="caution">
    <text evidence="6">The sequence shown here is derived from an EMBL/GenBank/DDBJ whole genome shotgun (WGS) entry which is preliminary data.</text>
</comment>
<protein>
    <submittedName>
        <fullName evidence="6">Coiled-coil domain-containing protein 120 isoform A</fullName>
    </submittedName>
</protein>
<dbReference type="Pfam" id="PF11819">
    <property type="entry name" value="CUPID"/>
    <property type="match status" value="1"/>
</dbReference>
<name>A0A151NDI7_ALLMI</name>
<evidence type="ECO:0000256" key="3">
    <source>
        <dbReference type="ARBA" id="ARBA00023054"/>
    </source>
</evidence>
<keyword evidence="3" id="KW-0175">Coiled coil</keyword>
<evidence type="ECO:0000256" key="4">
    <source>
        <dbReference type="SAM" id="MobiDB-lite"/>
    </source>
</evidence>
<feature type="compositionally biased region" description="Pro residues" evidence="4">
    <location>
        <begin position="288"/>
        <end position="298"/>
    </location>
</feature>
<dbReference type="PANTHER" id="PTHR16093">
    <property type="entry name" value="COILED-COIL DOMAIN-CONTAINING PROTEIN 120 FAMILY MEMBER"/>
    <property type="match status" value="1"/>
</dbReference>
<evidence type="ECO:0000256" key="1">
    <source>
        <dbReference type="ARBA" id="ARBA00004496"/>
    </source>
</evidence>
<feature type="compositionally biased region" description="Pro residues" evidence="4">
    <location>
        <begin position="167"/>
        <end position="176"/>
    </location>
</feature>
<dbReference type="PANTHER" id="PTHR16093:SF5">
    <property type="entry name" value="COILED-COIL DOMAIN-CONTAINING PROTEIN 120"/>
    <property type="match status" value="1"/>
</dbReference>
<reference evidence="6 7" key="1">
    <citation type="journal article" date="2012" name="Genome Biol.">
        <title>Sequencing three crocodilian genomes to illuminate the evolution of archosaurs and amniotes.</title>
        <authorList>
            <person name="St John J.A."/>
            <person name="Braun E.L."/>
            <person name="Isberg S.R."/>
            <person name="Miles L.G."/>
            <person name="Chong A.Y."/>
            <person name="Gongora J."/>
            <person name="Dalzell P."/>
            <person name="Moran C."/>
            <person name="Bed'hom B."/>
            <person name="Abzhanov A."/>
            <person name="Burgess S.C."/>
            <person name="Cooksey A.M."/>
            <person name="Castoe T.A."/>
            <person name="Crawford N.G."/>
            <person name="Densmore L.D."/>
            <person name="Drew J.C."/>
            <person name="Edwards S.V."/>
            <person name="Faircloth B.C."/>
            <person name="Fujita M.K."/>
            <person name="Greenwold M.J."/>
            <person name="Hoffmann F.G."/>
            <person name="Howard J.M."/>
            <person name="Iguchi T."/>
            <person name="Janes D.E."/>
            <person name="Khan S.Y."/>
            <person name="Kohno S."/>
            <person name="de Koning A.J."/>
            <person name="Lance S.L."/>
            <person name="McCarthy F.M."/>
            <person name="McCormack J.E."/>
            <person name="Merchant M.E."/>
            <person name="Peterson D.G."/>
            <person name="Pollock D.D."/>
            <person name="Pourmand N."/>
            <person name="Raney B.J."/>
            <person name="Roessler K.A."/>
            <person name="Sanford J.R."/>
            <person name="Sawyer R.H."/>
            <person name="Schmidt C.J."/>
            <person name="Triplett E.W."/>
            <person name="Tuberville T.D."/>
            <person name="Venegas-Anaya M."/>
            <person name="Howard J.T."/>
            <person name="Jarvis E.D."/>
            <person name="Guillette L.J.Jr."/>
            <person name="Glenn T.C."/>
            <person name="Green R.E."/>
            <person name="Ray D.A."/>
        </authorList>
    </citation>
    <scope>NUCLEOTIDE SEQUENCE [LARGE SCALE GENOMIC DNA]</scope>
    <source>
        <strain evidence="6">KSC_2009_1</strain>
    </source>
</reference>
<dbReference type="STRING" id="8496.A0A151NDI7"/>
<evidence type="ECO:0000259" key="5">
    <source>
        <dbReference type="Pfam" id="PF11819"/>
    </source>
</evidence>
<feature type="region of interest" description="Disordered" evidence="4">
    <location>
        <begin position="157"/>
        <end position="437"/>
    </location>
</feature>
<evidence type="ECO:0000256" key="2">
    <source>
        <dbReference type="ARBA" id="ARBA00022490"/>
    </source>
</evidence>
<dbReference type="InterPro" id="IPR043447">
    <property type="entry name" value="CCDC120/INAVA"/>
</dbReference>
<organism evidence="6 7">
    <name type="scientific">Alligator mississippiensis</name>
    <name type="common">American alligator</name>
    <dbReference type="NCBI Taxonomy" id="8496"/>
    <lineage>
        <taxon>Eukaryota</taxon>
        <taxon>Metazoa</taxon>
        <taxon>Chordata</taxon>
        <taxon>Craniata</taxon>
        <taxon>Vertebrata</taxon>
        <taxon>Euteleostomi</taxon>
        <taxon>Archelosauria</taxon>
        <taxon>Archosauria</taxon>
        <taxon>Crocodylia</taxon>
        <taxon>Alligatoridae</taxon>
        <taxon>Alligatorinae</taxon>
        <taxon>Alligator</taxon>
    </lineage>
</organism>
<evidence type="ECO:0000313" key="7">
    <source>
        <dbReference type="Proteomes" id="UP000050525"/>
    </source>
</evidence>
<gene>
    <name evidence="6" type="primary">CCDC120</name>
    <name evidence="6" type="ORF">Y1Q_0017063</name>
</gene>
<dbReference type="RefSeq" id="XP_059589063.1">
    <property type="nucleotide sequence ID" value="XM_059733080.1"/>
</dbReference>